<keyword evidence="1" id="KW-1133">Transmembrane helix</keyword>
<dbReference type="InterPro" id="IPR002035">
    <property type="entry name" value="VWF_A"/>
</dbReference>
<accession>A0A9D8KG35</accession>
<dbReference type="CDD" id="cd00060">
    <property type="entry name" value="FHA"/>
    <property type="match status" value="1"/>
</dbReference>
<dbReference type="EMBL" id="JAFGIX010000065">
    <property type="protein sequence ID" value="MBN1574101.1"/>
    <property type="molecule type" value="Genomic_DNA"/>
</dbReference>
<dbReference type="InterPro" id="IPR017802">
    <property type="entry name" value="VWFA-rel_acidobac-type"/>
</dbReference>
<proteinExistence type="predicted"/>
<feature type="signal peptide" evidence="2">
    <location>
        <begin position="1"/>
        <end position="26"/>
    </location>
</feature>
<sequence>MKNRVKTAFFLLSLFCFLTSAVTVKAEYSVKINQIDTSKFPEIKAYISVVDDSNKPVKGLFESNFTITEDGIPGPTNFTVESMLRSGEPIAVVLAIDTSGSMKGQAMEHAREAALKFVEGLGDNDLAAVVDFNDKEHIISEFTSDKESLKRAIEGLDVAGTKTALYDAIYKALEIGSRPGLPFRKVIIILSDGKDEGSVLTIDDGITRAKDSSIPVYTIGLGPNVDRKPLMRVSRLTGGEALFAPTSSDLVTLYDAISEQLKNQYILTYVTTALTGDGLQHTLGLSVSIGDSIFKDDRTFISPKVSPPTTAWNWTWFWIAVAGLVVLIIILIIVIVSQKRKSKGEGAEAGEYPPDSDVMDDSMTVTGLAAGGVEEGRRTMRGTGAAYPADKTVIMKAEEFLTAWIEITKGPDKGKSFNLKEERTKIGRTGANDISLSDDTISREHAVIDNEDGRYRLTDLASTNGTFVDGKKVSTRVIKDSDKIGFGDTEAIIRIVKSKG</sequence>
<reference evidence="5" key="1">
    <citation type="journal article" date="2021" name="Environ. Microbiol.">
        <title>Genomic characterization of three novel Desulfobacterota classes expand the metabolic and phylogenetic diversity of the phylum.</title>
        <authorList>
            <person name="Murphy C.L."/>
            <person name="Biggerstaff J."/>
            <person name="Eichhorn A."/>
            <person name="Ewing E."/>
            <person name="Shahan R."/>
            <person name="Soriano D."/>
            <person name="Stewart S."/>
            <person name="VanMol K."/>
            <person name="Walker R."/>
            <person name="Walters P."/>
            <person name="Elshahed M.S."/>
            <person name="Youssef N.H."/>
        </authorList>
    </citation>
    <scope>NUCLEOTIDE SEQUENCE</scope>
    <source>
        <strain evidence="5">Zod_Metabat.24</strain>
    </source>
</reference>
<evidence type="ECO:0000259" key="3">
    <source>
        <dbReference type="PROSITE" id="PS50006"/>
    </source>
</evidence>
<dbReference type="PANTHER" id="PTHR10579">
    <property type="entry name" value="CALCIUM-ACTIVATED CHLORIDE CHANNEL REGULATOR"/>
    <property type="match status" value="1"/>
</dbReference>
<keyword evidence="1" id="KW-0812">Transmembrane</keyword>
<dbReference type="PANTHER" id="PTHR10579:SF43">
    <property type="entry name" value="ZINC FINGER (C3HC4-TYPE RING FINGER) FAMILY PROTEIN"/>
    <property type="match status" value="1"/>
</dbReference>
<dbReference type="PROSITE" id="PS50006">
    <property type="entry name" value="FHA_DOMAIN"/>
    <property type="match status" value="1"/>
</dbReference>
<name>A0A9D8KG35_9DELT</name>
<dbReference type="PROSITE" id="PS50234">
    <property type="entry name" value="VWFA"/>
    <property type="match status" value="1"/>
</dbReference>
<evidence type="ECO:0000313" key="6">
    <source>
        <dbReference type="Proteomes" id="UP000809273"/>
    </source>
</evidence>
<evidence type="ECO:0000313" key="5">
    <source>
        <dbReference type="EMBL" id="MBN1574101.1"/>
    </source>
</evidence>
<dbReference type="SUPFAM" id="SSF53300">
    <property type="entry name" value="vWA-like"/>
    <property type="match status" value="1"/>
</dbReference>
<dbReference type="Gene3D" id="3.40.50.410">
    <property type="entry name" value="von Willebrand factor, type A domain"/>
    <property type="match status" value="1"/>
</dbReference>
<dbReference type="CDD" id="cd00198">
    <property type="entry name" value="vWFA"/>
    <property type="match status" value="1"/>
</dbReference>
<evidence type="ECO:0000256" key="1">
    <source>
        <dbReference type="SAM" id="Phobius"/>
    </source>
</evidence>
<organism evidence="5 6">
    <name type="scientific">Candidatus Zymogenus saltonus</name>
    <dbReference type="NCBI Taxonomy" id="2844893"/>
    <lineage>
        <taxon>Bacteria</taxon>
        <taxon>Deltaproteobacteria</taxon>
        <taxon>Candidatus Zymogenia</taxon>
        <taxon>Candidatus Zymogeniales</taxon>
        <taxon>Candidatus Zymogenaceae</taxon>
        <taxon>Candidatus Zymogenus</taxon>
    </lineage>
</organism>
<dbReference type="SUPFAM" id="SSF49879">
    <property type="entry name" value="SMAD/FHA domain"/>
    <property type="match status" value="1"/>
</dbReference>
<keyword evidence="1" id="KW-0472">Membrane</keyword>
<feature type="domain" description="FHA" evidence="3">
    <location>
        <begin position="424"/>
        <end position="473"/>
    </location>
</feature>
<dbReference type="Pfam" id="PF00498">
    <property type="entry name" value="FHA"/>
    <property type="match status" value="1"/>
</dbReference>
<dbReference type="SMART" id="SM00327">
    <property type="entry name" value="VWA"/>
    <property type="match status" value="1"/>
</dbReference>
<feature type="transmembrane region" description="Helical" evidence="1">
    <location>
        <begin position="314"/>
        <end position="336"/>
    </location>
</feature>
<dbReference type="InterPro" id="IPR008984">
    <property type="entry name" value="SMAD_FHA_dom_sf"/>
</dbReference>
<dbReference type="AlphaFoldDB" id="A0A9D8KG35"/>
<dbReference type="InterPro" id="IPR051266">
    <property type="entry name" value="CLCR"/>
</dbReference>
<dbReference type="Gene3D" id="2.60.200.20">
    <property type="match status" value="1"/>
</dbReference>
<comment type="caution">
    <text evidence="5">The sequence shown here is derived from an EMBL/GenBank/DDBJ whole genome shotgun (WGS) entry which is preliminary data.</text>
</comment>
<dbReference type="InterPro" id="IPR036465">
    <property type="entry name" value="vWFA_dom_sf"/>
</dbReference>
<dbReference type="Pfam" id="PF00092">
    <property type="entry name" value="VWA"/>
    <property type="match status" value="1"/>
</dbReference>
<dbReference type="NCBIfam" id="TIGR03436">
    <property type="entry name" value="acidobact_VWFA"/>
    <property type="match status" value="1"/>
</dbReference>
<feature type="domain" description="VWFA" evidence="4">
    <location>
        <begin position="91"/>
        <end position="261"/>
    </location>
</feature>
<dbReference type="Proteomes" id="UP000809273">
    <property type="component" value="Unassembled WGS sequence"/>
</dbReference>
<dbReference type="InterPro" id="IPR000253">
    <property type="entry name" value="FHA_dom"/>
</dbReference>
<protein>
    <submittedName>
        <fullName evidence="5">VWA domain-containing protein</fullName>
    </submittedName>
</protein>
<evidence type="ECO:0000259" key="4">
    <source>
        <dbReference type="PROSITE" id="PS50234"/>
    </source>
</evidence>
<keyword evidence="2" id="KW-0732">Signal</keyword>
<gene>
    <name evidence="5" type="ORF">JW984_12970</name>
</gene>
<dbReference type="SMART" id="SM00240">
    <property type="entry name" value="FHA"/>
    <property type="match status" value="1"/>
</dbReference>
<reference evidence="5" key="2">
    <citation type="submission" date="2021-01" db="EMBL/GenBank/DDBJ databases">
        <authorList>
            <person name="Hahn C.R."/>
            <person name="Youssef N.H."/>
            <person name="Elshahed M."/>
        </authorList>
    </citation>
    <scope>NUCLEOTIDE SEQUENCE</scope>
    <source>
        <strain evidence="5">Zod_Metabat.24</strain>
    </source>
</reference>
<feature type="chain" id="PRO_5038823809" evidence="2">
    <location>
        <begin position="27"/>
        <end position="500"/>
    </location>
</feature>
<evidence type="ECO:0000256" key="2">
    <source>
        <dbReference type="SAM" id="SignalP"/>
    </source>
</evidence>